<reference evidence="1" key="1">
    <citation type="submission" date="2013-05" db="EMBL/GenBank/DDBJ databases">
        <title>The Genome Sequence of Bacteroides stercoris CC31F.</title>
        <authorList>
            <consortium name="The Broad Institute Genomics Platform"/>
            <person name="Earl A."/>
            <person name="Ward D."/>
            <person name="Feldgarden M."/>
            <person name="Gevers D."/>
            <person name="Oliphant K."/>
            <person name="Allen-Vercoe E."/>
            <person name="Walker B."/>
            <person name="Young S."/>
            <person name="Zeng Q."/>
            <person name="Gargeya S."/>
            <person name="Fitzgerald M."/>
            <person name="Haas B."/>
            <person name="Abouelleil A."/>
            <person name="Allen A.W."/>
            <person name="Alvarado L."/>
            <person name="Arachchi H.M."/>
            <person name="Berlin A.M."/>
            <person name="Chapman S.B."/>
            <person name="Gainer-Dewar J."/>
            <person name="Goldberg J."/>
            <person name="Griggs A."/>
            <person name="Gujja S."/>
            <person name="Hansen M."/>
            <person name="Howarth C."/>
            <person name="Imamovic A."/>
            <person name="Ireland A."/>
            <person name="Larimer J."/>
            <person name="McCowan C."/>
            <person name="Murphy C."/>
            <person name="Pearson M."/>
            <person name="Poon T.W."/>
            <person name="Priest M."/>
            <person name="Roberts A."/>
            <person name="Saif S."/>
            <person name="Shea T."/>
            <person name="Sisk P."/>
            <person name="Sykes S."/>
            <person name="Wortman J."/>
            <person name="Nusbaum C."/>
            <person name="Birren B."/>
        </authorList>
    </citation>
    <scope>NUCLEOTIDE SEQUENCE [LARGE SCALE GENOMIC DNA]</scope>
    <source>
        <strain evidence="1">CC31F</strain>
    </source>
</reference>
<dbReference type="HOGENOM" id="CLU_3395173_0_0_10"/>
<protein>
    <submittedName>
        <fullName evidence="1">Uncharacterized protein</fullName>
    </submittedName>
</protein>
<proteinExistence type="predicted"/>
<gene>
    <name evidence="1" type="ORF">HMPREF1181_00639</name>
</gene>
<organism evidence="1">
    <name type="scientific">Bacteroides stercoris CC31F</name>
    <dbReference type="NCBI Taxonomy" id="1073351"/>
    <lineage>
        <taxon>Bacteria</taxon>
        <taxon>Pseudomonadati</taxon>
        <taxon>Bacteroidota</taxon>
        <taxon>Bacteroidia</taxon>
        <taxon>Bacteroidales</taxon>
        <taxon>Bacteroidaceae</taxon>
        <taxon>Bacteroides</taxon>
    </lineage>
</organism>
<evidence type="ECO:0000313" key="1">
    <source>
        <dbReference type="EMBL" id="EPH21450.1"/>
    </source>
</evidence>
<accession>S3ZL16</accession>
<dbReference type="Proteomes" id="UP000014614">
    <property type="component" value="Unassembled WGS sequence"/>
</dbReference>
<sequence>MRNTIYVVNFSKNYHRNIKNNYIFVFNSKTN</sequence>
<name>S3ZL16_BACSE</name>
<dbReference type="EMBL" id="ATFP01000008">
    <property type="protein sequence ID" value="EPH21450.1"/>
    <property type="molecule type" value="Genomic_DNA"/>
</dbReference>
<dbReference type="AlphaFoldDB" id="S3ZL16"/>
<comment type="caution">
    <text evidence="1">The sequence shown here is derived from an EMBL/GenBank/DDBJ whole genome shotgun (WGS) entry which is preliminary data.</text>
</comment>